<dbReference type="EMBL" id="KK088445">
    <property type="protein sequence ID" value="EYE91386.1"/>
    <property type="molecule type" value="Genomic_DNA"/>
</dbReference>
<dbReference type="AlphaFoldDB" id="A0A017S3G3"/>
<reference evidence="2" key="1">
    <citation type="journal article" date="2014" name="Nat. Commun.">
        <title>Genomic adaptations of the halophilic Dead Sea filamentous fungus Eurotium rubrum.</title>
        <authorList>
            <person name="Kis-Papo T."/>
            <person name="Weig A.R."/>
            <person name="Riley R."/>
            <person name="Persoh D."/>
            <person name="Salamov A."/>
            <person name="Sun H."/>
            <person name="Lipzen A."/>
            <person name="Wasser S.P."/>
            <person name="Rambold G."/>
            <person name="Grigoriev I.V."/>
            <person name="Nevo E."/>
        </authorList>
    </citation>
    <scope>NUCLEOTIDE SEQUENCE [LARGE SCALE GENOMIC DNA]</scope>
    <source>
        <strain evidence="2">CBS 135680</strain>
    </source>
</reference>
<evidence type="ECO:0000313" key="2">
    <source>
        <dbReference type="Proteomes" id="UP000019804"/>
    </source>
</evidence>
<organism evidence="1 2">
    <name type="scientific">Aspergillus ruber (strain CBS 135680)</name>
    <dbReference type="NCBI Taxonomy" id="1388766"/>
    <lineage>
        <taxon>Eukaryota</taxon>
        <taxon>Fungi</taxon>
        <taxon>Dikarya</taxon>
        <taxon>Ascomycota</taxon>
        <taxon>Pezizomycotina</taxon>
        <taxon>Eurotiomycetes</taxon>
        <taxon>Eurotiomycetidae</taxon>
        <taxon>Eurotiales</taxon>
        <taxon>Aspergillaceae</taxon>
        <taxon>Aspergillus</taxon>
        <taxon>Aspergillus subgen. Aspergillus</taxon>
    </lineage>
</organism>
<evidence type="ECO:0000313" key="1">
    <source>
        <dbReference type="EMBL" id="EYE91386.1"/>
    </source>
</evidence>
<keyword evidence="2" id="KW-1185">Reference proteome</keyword>
<dbReference type="HOGENOM" id="CLU_1937716_0_0_1"/>
<protein>
    <submittedName>
        <fullName evidence="1">Uncharacterized protein</fullName>
    </submittedName>
</protein>
<dbReference type="OrthoDB" id="5295627at2759"/>
<dbReference type="STRING" id="1388766.A0A017S3G3"/>
<name>A0A017S3G3_ASPRC</name>
<dbReference type="Proteomes" id="UP000019804">
    <property type="component" value="Unassembled WGS sequence"/>
</dbReference>
<proteinExistence type="predicted"/>
<dbReference type="GeneID" id="63695558"/>
<dbReference type="RefSeq" id="XP_040635076.1">
    <property type="nucleotide sequence ID" value="XM_040780434.1"/>
</dbReference>
<gene>
    <name evidence="1" type="ORF">EURHEDRAFT_406048</name>
</gene>
<sequence>MDLQDMAAQGGFPSFLDMRVVNLFVSAFQAELDHLNNVDMTMESWLRNLSGVWIMEKNRRDSLFRTDYAEVNWTLEIMTRLRPVSAAQESSTGIDYDICVSVRQFKDIYTLLVAVVTDDFGKDPHLVKDL</sequence>
<accession>A0A017S3G3</accession>